<dbReference type="Pfam" id="PF01774">
    <property type="entry name" value="UreD"/>
    <property type="match status" value="1"/>
</dbReference>
<accession>A0A7Y0HU49</accession>
<evidence type="ECO:0000256" key="2">
    <source>
        <dbReference type="ARBA" id="ARBA00023186"/>
    </source>
</evidence>
<evidence type="ECO:0000256" key="1">
    <source>
        <dbReference type="ARBA" id="ARBA00007177"/>
    </source>
</evidence>
<name>A0A7Y0HU49_9BIFI</name>
<keyword evidence="3" id="KW-0963">Cytoplasm</keyword>
<evidence type="ECO:0000256" key="3">
    <source>
        <dbReference type="HAMAP-Rule" id="MF_01384"/>
    </source>
</evidence>
<dbReference type="InterPro" id="IPR002669">
    <property type="entry name" value="UreD"/>
</dbReference>
<feature type="region of interest" description="Disordered" evidence="4">
    <location>
        <begin position="227"/>
        <end position="259"/>
    </location>
</feature>
<comment type="similarity">
    <text evidence="1 3">Belongs to the UreD family.</text>
</comment>
<keyword evidence="2 3" id="KW-0143">Chaperone</keyword>
<feature type="compositionally biased region" description="Low complexity" evidence="4">
    <location>
        <begin position="239"/>
        <end position="249"/>
    </location>
</feature>
<comment type="subcellular location">
    <subcellularLocation>
        <location evidence="3">Cytoplasm</location>
    </subcellularLocation>
</comment>
<dbReference type="GO" id="GO:0016151">
    <property type="term" value="F:nickel cation binding"/>
    <property type="evidence" value="ECO:0007669"/>
    <property type="project" value="UniProtKB-UniRule"/>
</dbReference>
<gene>
    <name evidence="3" type="primary">ureD</name>
    <name evidence="5" type="ORF">G1C95_1975</name>
</gene>
<comment type="subunit">
    <text evidence="3">UreD, UreF and UreG form a complex that acts as a GTP-hydrolysis-dependent molecular chaperone, activating the urease apoprotein by helping to assemble the nickel containing metallocenter of UreC. The UreE protein probably delivers the nickel.</text>
</comment>
<organism evidence="5 6">
    <name type="scientific">Bifidobacterium oedipodis</name>
    <dbReference type="NCBI Taxonomy" id="2675322"/>
    <lineage>
        <taxon>Bacteria</taxon>
        <taxon>Bacillati</taxon>
        <taxon>Actinomycetota</taxon>
        <taxon>Actinomycetes</taxon>
        <taxon>Bifidobacteriales</taxon>
        <taxon>Bifidobacteriaceae</taxon>
        <taxon>Bifidobacterium</taxon>
    </lineage>
</organism>
<proteinExistence type="inferred from homology"/>
<dbReference type="EMBL" id="JAAIII010000006">
    <property type="protein sequence ID" value="NMM94787.1"/>
    <property type="molecule type" value="Genomic_DNA"/>
</dbReference>
<dbReference type="Proteomes" id="UP000532194">
    <property type="component" value="Unassembled WGS sequence"/>
</dbReference>
<dbReference type="AlphaFoldDB" id="A0A7Y0HU49"/>
<evidence type="ECO:0000256" key="4">
    <source>
        <dbReference type="SAM" id="MobiDB-lite"/>
    </source>
</evidence>
<keyword evidence="6" id="KW-1185">Reference proteome</keyword>
<dbReference type="RefSeq" id="WP_169172798.1">
    <property type="nucleotide sequence ID" value="NZ_JAAIII010000006.1"/>
</dbReference>
<dbReference type="GO" id="GO:0005737">
    <property type="term" value="C:cytoplasm"/>
    <property type="evidence" value="ECO:0007669"/>
    <property type="project" value="UniProtKB-SubCell"/>
</dbReference>
<comment type="function">
    <text evidence="3">Required for maturation of urease via the functional incorporation of the urease nickel metallocenter.</text>
</comment>
<dbReference type="HAMAP" id="MF_01384">
    <property type="entry name" value="UreD"/>
    <property type="match status" value="1"/>
</dbReference>
<comment type="caution">
    <text evidence="5">The sequence shown here is derived from an EMBL/GenBank/DDBJ whole genome shotgun (WGS) entry which is preliminary data.</text>
</comment>
<evidence type="ECO:0000313" key="5">
    <source>
        <dbReference type="EMBL" id="NMM94787.1"/>
    </source>
</evidence>
<dbReference type="PANTHER" id="PTHR33643">
    <property type="entry name" value="UREASE ACCESSORY PROTEIN D"/>
    <property type="match status" value="1"/>
</dbReference>
<evidence type="ECO:0000313" key="6">
    <source>
        <dbReference type="Proteomes" id="UP000532194"/>
    </source>
</evidence>
<dbReference type="PANTHER" id="PTHR33643:SF1">
    <property type="entry name" value="UREASE ACCESSORY PROTEIN D"/>
    <property type="match status" value="1"/>
</dbReference>
<sequence length="319" mass="35476">MHSEFRLTTAFRHGRTKIDDIYFSAPFKLMHPFVNGRHAEYMISFVGPGFLAGDTARMNITFAPGTDSTISTQSYEKVLDTKDGSASRTIDLTVQGDAKAVFLPFPVIPFRNSAFSTATTAHISPESTFVYADVVTNGRAGMGEQWLMRRFESSLRVYVDEQADETDHHRRGRPRKHPEEPISHLAFADHTLLDPSRYDYTHMAMWRGYTHCGLMYIHLPEHPADHTGGNDDGISNGTSSEHSASAASARTVGGNTNARRSAEEAIIARIRQFAEESNFPGEFGATRAMNGIVVRILTKRGDDAYDFITKLTALLTNHD</sequence>
<reference evidence="5 6" key="1">
    <citation type="submission" date="2020-02" db="EMBL/GenBank/DDBJ databases">
        <title>Characterization of phylogenetic diversity of novel bifidobacterial species isolated in Czech ZOOs.</title>
        <authorList>
            <person name="Lugli G.A."/>
            <person name="Vera N.B."/>
            <person name="Ventura M."/>
        </authorList>
    </citation>
    <scope>NUCLEOTIDE SEQUENCE [LARGE SCALE GENOMIC DNA]</scope>
    <source>
        <strain evidence="5 6">DSM 109957</strain>
    </source>
</reference>
<protein>
    <recommendedName>
        <fullName evidence="3">Urease accessory protein UreD</fullName>
    </recommendedName>
</protein>
<keyword evidence="3" id="KW-0996">Nickel insertion</keyword>